<evidence type="ECO:0000313" key="1">
    <source>
        <dbReference type="EMBL" id="GAW25995.1"/>
    </source>
</evidence>
<proteinExistence type="predicted"/>
<name>A0A1S8A7T3_ROSNE</name>
<dbReference type="Proteomes" id="UP000054516">
    <property type="component" value="Unassembled WGS sequence"/>
</dbReference>
<sequence>MTAFDLCSGEYGFYLTNRNDPVCYNPPLNVRDTATVVWADVYDLLVSLRPL</sequence>
<organism evidence="1">
    <name type="scientific">Rosellinia necatrix</name>
    <name type="common">White root-rot fungus</name>
    <dbReference type="NCBI Taxonomy" id="77044"/>
    <lineage>
        <taxon>Eukaryota</taxon>
        <taxon>Fungi</taxon>
        <taxon>Dikarya</taxon>
        <taxon>Ascomycota</taxon>
        <taxon>Pezizomycotina</taxon>
        <taxon>Sordariomycetes</taxon>
        <taxon>Xylariomycetidae</taxon>
        <taxon>Xylariales</taxon>
        <taxon>Xylariaceae</taxon>
        <taxon>Rosellinia</taxon>
    </lineage>
</organism>
<accession>A0A1S8A7T3</accession>
<gene>
    <name evidence="1" type="ORF">SAMD00023353_1800350</name>
</gene>
<reference evidence="1" key="1">
    <citation type="submission" date="2016-03" db="EMBL/GenBank/DDBJ databases">
        <title>Draft genome sequence of Rosellinia necatrix.</title>
        <authorList>
            <person name="Kanematsu S."/>
        </authorList>
    </citation>
    <scope>NUCLEOTIDE SEQUENCE [LARGE SCALE GENOMIC DNA]</scope>
    <source>
        <strain evidence="1">W97</strain>
    </source>
</reference>
<dbReference type="EMBL" id="DF977463">
    <property type="protein sequence ID" value="GAW25995.1"/>
    <property type="molecule type" value="Genomic_DNA"/>
</dbReference>
<dbReference type="AlphaFoldDB" id="A0A1S8A7T3"/>
<protein>
    <submittedName>
        <fullName evidence="1">Uncharacterized protein</fullName>
    </submittedName>
</protein>
<keyword evidence="2" id="KW-1185">Reference proteome</keyword>
<evidence type="ECO:0000313" key="2">
    <source>
        <dbReference type="Proteomes" id="UP000054516"/>
    </source>
</evidence>